<keyword evidence="2" id="KW-0106">Calcium</keyword>
<evidence type="ECO:0000313" key="7">
    <source>
        <dbReference type="Proteomes" id="UP000619743"/>
    </source>
</evidence>
<dbReference type="Pfam" id="PF00128">
    <property type="entry name" value="Alpha-amylase"/>
    <property type="match status" value="1"/>
</dbReference>
<dbReference type="Gene3D" id="2.60.40.10">
    <property type="entry name" value="Immunoglobulins"/>
    <property type="match status" value="1"/>
</dbReference>
<name>A0A8J2U2R3_9GAMM</name>
<accession>A0A8J2U2R3</accession>
<comment type="caution">
    <text evidence="6">The sequence shown here is derived from an EMBL/GenBank/DDBJ whole genome shotgun (WGS) entry which is preliminary data.</text>
</comment>
<dbReference type="InterPro" id="IPR013783">
    <property type="entry name" value="Ig-like_fold"/>
</dbReference>
<dbReference type="EMBL" id="BMDX01000002">
    <property type="protein sequence ID" value="GGA67593.1"/>
    <property type="molecule type" value="Genomic_DNA"/>
</dbReference>
<evidence type="ECO:0000313" key="6">
    <source>
        <dbReference type="EMBL" id="GGA67593.1"/>
    </source>
</evidence>
<dbReference type="NCBIfam" id="NF007052">
    <property type="entry name" value="PRK09505.1-2"/>
    <property type="match status" value="1"/>
</dbReference>
<dbReference type="InterPro" id="IPR014635">
    <property type="entry name" value="A_amylase_MalS"/>
</dbReference>
<evidence type="ECO:0000256" key="1">
    <source>
        <dbReference type="PIRSR" id="PIRSR036917-1"/>
    </source>
</evidence>
<dbReference type="SMART" id="SM00642">
    <property type="entry name" value="Aamy"/>
    <property type="match status" value="1"/>
</dbReference>
<dbReference type="GO" id="GO:0009313">
    <property type="term" value="P:oligosaccharide catabolic process"/>
    <property type="evidence" value="ECO:0007669"/>
    <property type="project" value="InterPro"/>
</dbReference>
<feature type="active site" description="Nucleophile" evidence="1">
    <location>
        <position position="482"/>
    </location>
</feature>
<dbReference type="PANTHER" id="PTHR10357:SF209">
    <property type="entry name" value="PERIPLASMIC ALPHA-AMYLASE"/>
    <property type="match status" value="1"/>
</dbReference>
<dbReference type="GO" id="GO:0004556">
    <property type="term" value="F:alpha-amylase activity"/>
    <property type="evidence" value="ECO:0007669"/>
    <property type="project" value="InterPro"/>
</dbReference>
<dbReference type="Gene3D" id="3.20.20.80">
    <property type="entry name" value="Glycosidases"/>
    <property type="match status" value="2"/>
</dbReference>
<organism evidence="6 7">
    <name type="scientific">Neiella marina</name>
    <dbReference type="NCBI Taxonomy" id="508461"/>
    <lineage>
        <taxon>Bacteria</taxon>
        <taxon>Pseudomonadati</taxon>
        <taxon>Pseudomonadota</taxon>
        <taxon>Gammaproteobacteria</taxon>
        <taxon>Alteromonadales</taxon>
        <taxon>Echinimonadaceae</taxon>
        <taxon>Neiella</taxon>
    </lineage>
</organism>
<evidence type="ECO:0000256" key="2">
    <source>
        <dbReference type="PIRSR" id="PIRSR036917-2"/>
    </source>
</evidence>
<feature type="site" description="Transition state stabilizer" evidence="3">
    <location>
        <position position="591"/>
    </location>
</feature>
<comment type="cofactor">
    <cofactor evidence="2">
        <name>Ca(2+)</name>
        <dbReference type="ChEBI" id="CHEBI:29108"/>
    </cofactor>
    <text evidence="2">Binds 1 Ca(2+) ion per subunit.</text>
</comment>
<dbReference type="SUPFAM" id="SSF81296">
    <property type="entry name" value="E set domains"/>
    <property type="match status" value="1"/>
</dbReference>
<feature type="binding site" evidence="2">
    <location>
        <position position="336"/>
    </location>
    <ligand>
        <name>Ca(2+)</name>
        <dbReference type="ChEBI" id="CHEBI:29108"/>
    </ligand>
</feature>
<keyword evidence="7" id="KW-1185">Reference proteome</keyword>
<dbReference type="PROSITE" id="PS51257">
    <property type="entry name" value="PROKAR_LIPOPROTEIN"/>
    <property type="match status" value="1"/>
</dbReference>
<dbReference type="InterPro" id="IPR017853">
    <property type="entry name" value="GH"/>
</dbReference>
<keyword evidence="4" id="KW-1015">Disulfide bond</keyword>
<dbReference type="SUPFAM" id="SSF51445">
    <property type="entry name" value="(Trans)glycosidases"/>
    <property type="match status" value="1"/>
</dbReference>
<feature type="disulfide bond" evidence="4">
    <location>
        <begin position="144"/>
        <end position="560"/>
    </location>
</feature>
<dbReference type="GO" id="GO:0005509">
    <property type="term" value="F:calcium ion binding"/>
    <property type="evidence" value="ECO:0007669"/>
    <property type="project" value="InterPro"/>
</dbReference>
<dbReference type="PIRSF" id="PIRSF036917">
    <property type="entry name" value="Alph_amls_MalS"/>
    <property type="match status" value="1"/>
</dbReference>
<dbReference type="RefSeq" id="WP_087504400.1">
    <property type="nucleotide sequence ID" value="NZ_BMDX01000002.1"/>
</dbReference>
<evidence type="ECO:0000256" key="3">
    <source>
        <dbReference type="PIRSR" id="PIRSR036917-3"/>
    </source>
</evidence>
<proteinExistence type="predicted"/>
<dbReference type="GO" id="GO:0042597">
    <property type="term" value="C:periplasmic space"/>
    <property type="evidence" value="ECO:0007669"/>
    <property type="project" value="InterPro"/>
</dbReference>
<gene>
    <name evidence="6" type="primary">malS</name>
    <name evidence="6" type="ORF">GCM10011369_06550</name>
</gene>
<feature type="binding site" evidence="2">
    <location>
        <position position="486"/>
    </location>
    <ligand>
        <name>Ca(2+)</name>
        <dbReference type="ChEBI" id="CHEBI:29108"/>
    </ligand>
</feature>
<dbReference type="PANTHER" id="PTHR10357">
    <property type="entry name" value="ALPHA-AMYLASE FAMILY MEMBER"/>
    <property type="match status" value="1"/>
</dbReference>
<reference evidence="7" key="1">
    <citation type="journal article" date="2019" name="Int. J. Syst. Evol. Microbiol.">
        <title>The Global Catalogue of Microorganisms (GCM) 10K type strain sequencing project: providing services to taxonomists for standard genome sequencing and annotation.</title>
        <authorList>
            <consortium name="The Broad Institute Genomics Platform"/>
            <consortium name="The Broad Institute Genome Sequencing Center for Infectious Disease"/>
            <person name="Wu L."/>
            <person name="Ma J."/>
        </authorList>
    </citation>
    <scope>NUCLEOTIDE SEQUENCE [LARGE SCALE GENOMIC DNA]</scope>
    <source>
        <strain evidence="7">CGMCC 1.10130</strain>
    </source>
</reference>
<keyword evidence="2" id="KW-0479">Metal-binding</keyword>
<evidence type="ECO:0000259" key="5">
    <source>
        <dbReference type="SMART" id="SM00642"/>
    </source>
</evidence>
<dbReference type="OrthoDB" id="9805159at2"/>
<dbReference type="InterPro" id="IPR014756">
    <property type="entry name" value="Ig_E-set"/>
</dbReference>
<evidence type="ECO:0000256" key="4">
    <source>
        <dbReference type="PIRSR" id="PIRSR036917-4"/>
    </source>
</evidence>
<dbReference type="AlphaFoldDB" id="A0A8J2U2R3"/>
<dbReference type="InterPro" id="IPR006047">
    <property type="entry name" value="GH13_cat_dom"/>
</dbReference>
<dbReference type="GO" id="GO:0030980">
    <property type="term" value="P:alpha-glucan catabolic process"/>
    <property type="evidence" value="ECO:0007669"/>
    <property type="project" value="InterPro"/>
</dbReference>
<dbReference type="Proteomes" id="UP000619743">
    <property type="component" value="Unassembled WGS sequence"/>
</dbReference>
<sequence length="708" mass="79281">MQSSRLLGLILAATVTASCSVSQPSDALYLKGSMNDWGTSQPLSFDDGVYQVDVVLPKGEHQFQIADSANTCGLRFGAVSKDRMKLNRDYATNECAEDAAFDLKVFRQTSYRISLDTNEQPAQLRVGLTPKKKAAPKPGVAKVCPSWDGGEVTVNVGSAFADGTEIRDFYSGQLTTVTDGKVSLAPAPSSGGLLLLEKADHQPSKFSWDNASVYFVMTDRFYNGDPSNDNSYGRMKDGDKEIGTFHGGDLKGLTEKLDYIADLGMNAIWITAPYEQIHGWVGGGNGGDFKHYAYHGYYVMDYTKVDANMGTEDDMRTFVDEAHKRGIRVVLDVVMNHTGYATLADMQQYDFGGFYDKNQSIEELLGSEQWTNWQPKSHQSWHDFNHNIDFTHGNWMNWWGKQWIRTDISEYDNPGYNERTKSLAYLPDFKTESDEVVDLPIFYRNKPDTKAVAIDGYTVRDYLVHWLAQWVEDYGIDGFRADTAKHVEFESWQALKQRAEQALATWKKNNPDKALDDQPFWMTGEVWAHGVTRTGYFDAGFDSVINFDFQANDAKKVMDCMADADKLFSDYAKAINSDPNFNVLSYISSHDTRLFFGTDSRTLDQQRDIAAPFLLLPGAVQVYYGDETARPFGPTGTDPHQGTRSDMNWGGITGQRADLLAHWQKVAQFRKRHVAIGAGQHSKISDAPYAFKRSKGGDTAVVVWAGKN</sequence>
<dbReference type="NCBIfam" id="NF007060">
    <property type="entry name" value="PRK09505.2-5"/>
    <property type="match status" value="1"/>
</dbReference>
<feature type="domain" description="Glycosyl hydrolase family 13 catalytic" evidence="5">
    <location>
        <begin position="215"/>
        <end position="670"/>
    </location>
</feature>
<protein>
    <submittedName>
        <fullName evidence="6">Alpha-amylase</fullName>
    </submittedName>
</protein>
<feature type="active site" description="Proton donor" evidence="1">
    <location>
        <position position="525"/>
    </location>
</feature>